<sequence length="139" mass="14092">MVTGASRGIGLAIARAFADEGAAVAICARDGAALRAAEEELLAKGVAVHASVCDVADPAALTAFLDAAGTELGRVDVLVNNAGALVDGDDDPDWERAFAVDLMAAVRASRHVAPMLASPRASWISGALLRVDGGQLKTL</sequence>
<dbReference type="Pfam" id="PF00106">
    <property type="entry name" value="adh_short"/>
    <property type="match status" value="1"/>
</dbReference>
<proteinExistence type="inferred from homology"/>
<dbReference type="InterPro" id="IPR003560">
    <property type="entry name" value="DHB_DH"/>
</dbReference>
<evidence type="ECO:0000313" key="3">
    <source>
        <dbReference type="EMBL" id="GAA2873336.1"/>
    </source>
</evidence>
<dbReference type="Proteomes" id="UP001500831">
    <property type="component" value="Unassembled WGS sequence"/>
</dbReference>
<evidence type="ECO:0000313" key="4">
    <source>
        <dbReference type="Proteomes" id="UP001500831"/>
    </source>
</evidence>
<evidence type="ECO:0000256" key="1">
    <source>
        <dbReference type="ARBA" id="ARBA00006484"/>
    </source>
</evidence>
<gene>
    <name evidence="3" type="ORF">GCM10010517_33840</name>
</gene>
<dbReference type="PRINTS" id="PR01397">
    <property type="entry name" value="DHBDHDRGNASE"/>
</dbReference>
<protein>
    <recommendedName>
        <fullName evidence="5">Short-chain dehydrogenase</fullName>
    </recommendedName>
</protein>
<dbReference type="SUPFAM" id="SSF51735">
    <property type="entry name" value="NAD(P)-binding Rossmann-fold domains"/>
    <property type="match status" value="1"/>
</dbReference>
<keyword evidence="4" id="KW-1185">Reference proteome</keyword>
<dbReference type="Gene3D" id="3.40.50.720">
    <property type="entry name" value="NAD(P)-binding Rossmann-like Domain"/>
    <property type="match status" value="1"/>
</dbReference>
<organism evidence="3 4">
    <name type="scientific">Streptosporangium fragile</name>
    <dbReference type="NCBI Taxonomy" id="46186"/>
    <lineage>
        <taxon>Bacteria</taxon>
        <taxon>Bacillati</taxon>
        <taxon>Actinomycetota</taxon>
        <taxon>Actinomycetes</taxon>
        <taxon>Streptosporangiales</taxon>
        <taxon>Streptosporangiaceae</taxon>
        <taxon>Streptosporangium</taxon>
    </lineage>
</organism>
<dbReference type="PANTHER" id="PTHR43669">
    <property type="entry name" value="5-KETO-D-GLUCONATE 5-REDUCTASE"/>
    <property type="match status" value="1"/>
</dbReference>
<dbReference type="EMBL" id="BAAAVI010000022">
    <property type="protein sequence ID" value="GAA2873336.1"/>
    <property type="molecule type" value="Genomic_DNA"/>
</dbReference>
<name>A0ABP6IDM0_9ACTN</name>
<reference evidence="4" key="1">
    <citation type="journal article" date="2019" name="Int. J. Syst. Evol. Microbiol.">
        <title>The Global Catalogue of Microorganisms (GCM) 10K type strain sequencing project: providing services to taxonomists for standard genome sequencing and annotation.</title>
        <authorList>
            <consortium name="The Broad Institute Genomics Platform"/>
            <consortium name="The Broad Institute Genome Sequencing Center for Infectious Disease"/>
            <person name="Wu L."/>
            <person name="Ma J."/>
        </authorList>
    </citation>
    <scope>NUCLEOTIDE SEQUENCE [LARGE SCALE GENOMIC DNA]</scope>
    <source>
        <strain evidence="4">JCM 6242</strain>
    </source>
</reference>
<dbReference type="PANTHER" id="PTHR43669:SF3">
    <property type="entry name" value="ALCOHOL DEHYDROGENASE, PUTATIVE (AFU_ORTHOLOGUE AFUA_3G03445)-RELATED"/>
    <property type="match status" value="1"/>
</dbReference>
<comment type="caution">
    <text evidence="3">The sequence shown here is derived from an EMBL/GenBank/DDBJ whole genome shotgun (WGS) entry which is preliminary data.</text>
</comment>
<keyword evidence="2" id="KW-0560">Oxidoreductase</keyword>
<comment type="similarity">
    <text evidence="1">Belongs to the short-chain dehydrogenases/reductases (SDR) family.</text>
</comment>
<dbReference type="InterPro" id="IPR002347">
    <property type="entry name" value="SDR_fam"/>
</dbReference>
<accession>A0ABP6IDM0</accession>
<evidence type="ECO:0000256" key="2">
    <source>
        <dbReference type="ARBA" id="ARBA00023002"/>
    </source>
</evidence>
<dbReference type="InterPro" id="IPR036291">
    <property type="entry name" value="NAD(P)-bd_dom_sf"/>
</dbReference>
<evidence type="ECO:0008006" key="5">
    <source>
        <dbReference type="Google" id="ProtNLM"/>
    </source>
</evidence>